<evidence type="ECO:0000313" key="3">
    <source>
        <dbReference type="EMBL" id="ERJ18724.1"/>
    </source>
</evidence>
<dbReference type="eggNOG" id="ENOG503392X">
    <property type="taxonomic scope" value="Bacteria"/>
</dbReference>
<evidence type="ECO:0000256" key="1">
    <source>
        <dbReference type="SAM" id="Coils"/>
    </source>
</evidence>
<proteinExistence type="predicted"/>
<dbReference type="OrthoDB" id="7060856at2"/>
<feature type="chain" id="PRO_5004627743" evidence="2">
    <location>
        <begin position="36"/>
        <end position="272"/>
    </location>
</feature>
<dbReference type="RefSeq" id="WP_006913517.1">
    <property type="nucleotide sequence ID" value="NZ_AFNV02000016.1"/>
</dbReference>
<feature type="coiled-coil region" evidence="1">
    <location>
        <begin position="74"/>
        <end position="101"/>
    </location>
</feature>
<keyword evidence="3" id="KW-0449">Lipoprotein</keyword>
<dbReference type="Proteomes" id="UP000006242">
    <property type="component" value="Unassembled WGS sequence"/>
</dbReference>
<dbReference type="AlphaFoldDB" id="U2FRL8"/>
<reference evidence="3 4" key="1">
    <citation type="journal article" date="2011" name="J. Bacteriol.">
        <title>Genome sequence of Salinisphaera shabanensis, a gammaproteobacterium from the harsh, variable environment of the brine-seawater interface of the Shaban Deep in the Red Sea.</title>
        <authorList>
            <person name="Antunes A."/>
            <person name="Alam I."/>
            <person name="Bajic V.B."/>
            <person name="Stingl U."/>
        </authorList>
    </citation>
    <scope>NUCLEOTIDE SEQUENCE [LARGE SCALE GENOMIC DNA]</scope>
    <source>
        <strain evidence="3 4">E1L3A</strain>
    </source>
</reference>
<dbReference type="STRING" id="1033802.SSPSH_002432"/>
<comment type="caution">
    <text evidence="3">The sequence shown here is derived from an EMBL/GenBank/DDBJ whole genome shotgun (WGS) entry which is preliminary data.</text>
</comment>
<gene>
    <name evidence="3" type="ORF">SSPSH_002432</name>
</gene>
<evidence type="ECO:0000256" key="2">
    <source>
        <dbReference type="SAM" id="SignalP"/>
    </source>
</evidence>
<keyword evidence="1" id="KW-0175">Coiled coil</keyword>
<organism evidence="3 4">
    <name type="scientific">Salinisphaera shabanensis E1L3A</name>
    <dbReference type="NCBI Taxonomy" id="1033802"/>
    <lineage>
        <taxon>Bacteria</taxon>
        <taxon>Pseudomonadati</taxon>
        <taxon>Pseudomonadota</taxon>
        <taxon>Gammaproteobacteria</taxon>
        <taxon>Salinisphaerales</taxon>
        <taxon>Salinisphaeraceae</taxon>
        <taxon>Salinisphaera</taxon>
    </lineage>
</organism>
<feature type="signal peptide" evidence="2">
    <location>
        <begin position="1"/>
        <end position="35"/>
    </location>
</feature>
<keyword evidence="4" id="KW-1185">Reference proteome</keyword>
<dbReference type="EMBL" id="AFNV02000016">
    <property type="protein sequence ID" value="ERJ18724.1"/>
    <property type="molecule type" value="Genomic_DNA"/>
</dbReference>
<accession>U2FRL8</accession>
<name>U2FRL8_9GAMM</name>
<sequence>MQSRVKNAGRYWRARGVLVSSVFAACLLAAAHAGAAGVDDSAASDASQSAGFSTVLEAWLGFPGLAQSSTPYTYLRATRTADNVEAKRQDLIRELDDLRWRLDGRGYETFVQAVDQWKSTLAASGVSREPGDWSPAWLMTHPHRNPPISHVAAIGACDVPNWVEVWSGQGVIRTPWHTGMTLSQLTKNDVIDLDGISIVSVVSPTGEVQRLGQAAFNYSDSELLPGARVVLPLPLGGEAFAWIRDTTAQLLAHAPAGENCKEMRFADMGASQ</sequence>
<dbReference type="PROSITE" id="PS51257">
    <property type="entry name" value="PROKAR_LIPOPROTEIN"/>
    <property type="match status" value="1"/>
</dbReference>
<protein>
    <submittedName>
        <fullName evidence="3">Membrane lipoprotein</fullName>
    </submittedName>
</protein>
<keyword evidence="2" id="KW-0732">Signal</keyword>
<evidence type="ECO:0000313" key="4">
    <source>
        <dbReference type="Proteomes" id="UP000006242"/>
    </source>
</evidence>
<reference evidence="3 4" key="2">
    <citation type="journal article" date="2013" name="PLoS ONE">
        <title>INDIGO - INtegrated Data Warehouse of MIcrobial GenOmes with Examples from the Red Sea Extremophiles.</title>
        <authorList>
            <person name="Alam I."/>
            <person name="Antunes A."/>
            <person name="Kamau A.A."/>
            <person name="Ba Alawi W."/>
            <person name="Kalkatawi M."/>
            <person name="Stingl U."/>
            <person name="Bajic V.B."/>
        </authorList>
    </citation>
    <scope>NUCLEOTIDE SEQUENCE [LARGE SCALE GENOMIC DNA]</scope>
    <source>
        <strain evidence="3 4">E1L3A</strain>
    </source>
</reference>